<protein>
    <submittedName>
        <fullName evidence="4">NAD(P)-dependent dehydrogenase, short-chain alcohol dehydrogenase family</fullName>
    </submittedName>
</protein>
<dbReference type="InterPro" id="IPR051122">
    <property type="entry name" value="SDR_DHRS6-like"/>
</dbReference>
<dbReference type="RefSeq" id="WP_093368574.1">
    <property type="nucleotide sequence ID" value="NZ_FNCW01000011.1"/>
</dbReference>
<dbReference type="OrthoDB" id="9803333at2"/>
<dbReference type="InterPro" id="IPR036291">
    <property type="entry name" value="NAD(P)-bd_dom_sf"/>
</dbReference>
<evidence type="ECO:0000256" key="1">
    <source>
        <dbReference type="ARBA" id="ARBA00006484"/>
    </source>
</evidence>
<evidence type="ECO:0000259" key="3">
    <source>
        <dbReference type="SMART" id="SM00822"/>
    </source>
</evidence>
<comment type="similarity">
    <text evidence="1">Belongs to the short-chain dehydrogenases/reductases (SDR) family.</text>
</comment>
<dbReference type="CDD" id="cd05233">
    <property type="entry name" value="SDR_c"/>
    <property type="match status" value="1"/>
</dbReference>
<dbReference type="InterPro" id="IPR002347">
    <property type="entry name" value="SDR_fam"/>
</dbReference>
<dbReference type="PANTHER" id="PTHR43477:SF1">
    <property type="entry name" value="DIHYDROANTICAPSIN 7-DEHYDROGENASE"/>
    <property type="match status" value="1"/>
</dbReference>
<dbReference type="Pfam" id="PF13561">
    <property type="entry name" value="adh_short_C2"/>
    <property type="match status" value="1"/>
</dbReference>
<dbReference type="InterPro" id="IPR057326">
    <property type="entry name" value="KR_dom"/>
</dbReference>
<keyword evidence="2" id="KW-0560">Oxidoreductase</keyword>
<keyword evidence="5" id="KW-1185">Reference proteome</keyword>
<reference evidence="4 5" key="1">
    <citation type="submission" date="2016-10" db="EMBL/GenBank/DDBJ databases">
        <authorList>
            <person name="de Groot N.N."/>
        </authorList>
    </citation>
    <scope>NUCLEOTIDE SEQUENCE [LARGE SCALE GENOMIC DNA]</scope>
    <source>
        <strain evidence="4 5">DSM 19803</strain>
    </source>
</reference>
<dbReference type="GO" id="GO:0016491">
    <property type="term" value="F:oxidoreductase activity"/>
    <property type="evidence" value="ECO:0007669"/>
    <property type="project" value="UniProtKB-KW"/>
</dbReference>
<dbReference type="AlphaFoldDB" id="A0A1G7Y8P4"/>
<gene>
    <name evidence="4" type="ORF">SAMN04488027_11145</name>
</gene>
<dbReference type="PANTHER" id="PTHR43477">
    <property type="entry name" value="DIHYDROANTICAPSIN 7-DEHYDROGENASE"/>
    <property type="match status" value="1"/>
</dbReference>
<proteinExistence type="inferred from homology"/>
<dbReference type="PRINTS" id="PR00081">
    <property type="entry name" value="GDHRDH"/>
</dbReference>
<dbReference type="SUPFAM" id="SSF51735">
    <property type="entry name" value="NAD(P)-binding Rossmann-fold domains"/>
    <property type="match status" value="1"/>
</dbReference>
<dbReference type="Gene3D" id="3.40.50.720">
    <property type="entry name" value="NAD(P)-binding Rossmann-like Domain"/>
    <property type="match status" value="1"/>
</dbReference>
<sequence>MKKNILLIGGSKGIGLEIVKQLSADHNIIVASRSDENLSDYDVTYHKFDALTDDISELDLPDTLDGLVYCPGTINLKPFKMMKPEIFEEDFQLNFLSLVKVTQGVLSKLKNSDQASIVYFSTVAVQSGMAFHTSVAAAKGAIEGFARALAAEYAPSFRVNVVAPSLVNSQLAGKLLGSDKKKEKMDEKHPLKRVGEPSDIGKIASFLLSDDSSWITGQVLGVDGGMGSLNMN</sequence>
<dbReference type="STRING" id="470826.SAMN04488027_11145"/>
<feature type="domain" description="Ketoreductase" evidence="3">
    <location>
        <begin position="3"/>
        <end position="174"/>
    </location>
</feature>
<evidence type="ECO:0000313" key="4">
    <source>
        <dbReference type="EMBL" id="SDG92825.1"/>
    </source>
</evidence>
<dbReference type="EMBL" id="FNCW01000011">
    <property type="protein sequence ID" value="SDG92825.1"/>
    <property type="molecule type" value="Genomic_DNA"/>
</dbReference>
<dbReference type="Proteomes" id="UP000199296">
    <property type="component" value="Unassembled WGS sequence"/>
</dbReference>
<evidence type="ECO:0000313" key="5">
    <source>
        <dbReference type="Proteomes" id="UP000199296"/>
    </source>
</evidence>
<accession>A0A1G7Y8P4</accession>
<dbReference type="SMART" id="SM00822">
    <property type="entry name" value="PKS_KR"/>
    <property type="match status" value="1"/>
</dbReference>
<evidence type="ECO:0000256" key="2">
    <source>
        <dbReference type="ARBA" id="ARBA00023002"/>
    </source>
</evidence>
<organism evidence="4 5">
    <name type="scientific">Psychroflexus sediminis</name>
    <dbReference type="NCBI Taxonomy" id="470826"/>
    <lineage>
        <taxon>Bacteria</taxon>
        <taxon>Pseudomonadati</taxon>
        <taxon>Bacteroidota</taxon>
        <taxon>Flavobacteriia</taxon>
        <taxon>Flavobacteriales</taxon>
        <taxon>Flavobacteriaceae</taxon>
        <taxon>Psychroflexus</taxon>
    </lineage>
</organism>
<name>A0A1G7Y8P4_9FLAO</name>